<dbReference type="VEuPathDB" id="FungiDB:LEMA_uP124630.1"/>
<reference evidence="2" key="1">
    <citation type="journal article" date="2011" name="Nat. Commun.">
        <title>Effector diversification within compartments of the Leptosphaeria maculans genome affected by Repeat-Induced Point mutations.</title>
        <authorList>
            <person name="Rouxel T."/>
            <person name="Grandaubert J."/>
            <person name="Hane J.K."/>
            <person name="Hoede C."/>
            <person name="van de Wouw A.P."/>
            <person name="Couloux A."/>
            <person name="Dominguez V."/>
            <person name="Anthouard V."/>
            <person name="Bally P."/>
            <person name="Bourras S."/>
            <person name="Cozijnsen A.J."/>
            <person name="Ciuffetti L.M."/>
            <person name="Degrave A."/>
            <person name="Dilmaghani A."/>
            <person name="Duret L."/>
            <person name="Fudal I."/>
            <person name="Goodwin S.B."/>
            <person name="Gout L."/>
            <person name="Glaser N."/>
            <person name="Linglin J."/>
            <person name="Kema G.H.J."/>
            <person name="Lapalu N."/>
            <person name="Lawrence C.B."/>
            <person name="May K."/>
            <person name="Meyer M."/>
            <person name="Ollivier B."/>
            <person name="Poulain J."/>
            <person name="Schoch C.L."/>
            <person name="Simon A."/>
            <person name="Spatafora J.W."/>
            <person name="Stachowiak A."/>
            <person name="Turgeon B.G."/>
            <person name="Tyler B.M."/>
            <person name="Vincent D."/>
            <person name="Weissenbach J."/>
            <person name="Amselem J."/>
            <person name="Quesneville H."/>
            <person name="Oliver R.P."/>
            <person name="Wincker P."/>
            <person name="Balesdent M.-H."/>
            <person name="Howlett B.J."/>
        </authorList>
    </citation>
    <scope>NUCLEOTIDE SEQUENCE [LARGE SCALE GENOMIC DNA]</scope>
    <source>
        <strain evidence="2">JN3 / isolate v23.1.3 / race Av1-4-5-6-7-8</strain>
    </source>
</reference>
<dbReference type="Proteomes" id="UP000002668">
    <property type="component" value="Genome"/>
</dbReference>
<proteinExistence type="predicted"/>
<dbReference type="HOGENOM" id="CLU_2942189_0_0_1"/>
<sequence length="60" mass="6267">MASDDWASGVGRGPYGMVSGKGIPVHDVIIKTRLQLLVLLASAPGQCVVPMGEKAHCDPH</sequence>
<dbReference type="InParanoid" id="E4ZQ63"/>
<organism evidence="2">
    <name type="scientific">Leptosphaeria maculans (strain JN3 / isolate v23.1.3 / race Av1-4-5-6-7-8)</name>
    <name type="common">Blackleg fungus</name>
    <name type="synonym">Phoma lingam</name>
    <dbReference type="NCBI Taxonomy" id="985895"/>
    <lineage>
        <taxon>Eukaryota</taxon>
        <taxon>Fungi</taxon>
        <taxon>Dikarya</taxon>
        <taxon>Ascomycota</taxon>
        <taxon>Pezizomycotina</taxon>
        <taxon>Dothideomycetes</taxon>
        <taxon>Pleosporomycetidae</taxon>
        <taxon>Pleosporales</taxon>
        <taxon>Pleosporineae</taxon>
        <taxon>Leptosphaeriaceae</taxon>
        <taxon>Plenodomus</taxon>
        <taxon>Plenodomus lingam/Leptosphaeria maculans species complex</taxon>
    </lineage>
</organism>
<gene>
    <name evidence="1" type="ORF">LEMA_uP124630.1</name>
</gene>
<evidence type="ECO:0000313" key="2">
    <source>
        <dbReference type="Proteomes" id="UP000002668"/>
    </source>
</evidence>
<evidence type="ECO:0000313" key="1">
    <source>
        <dbReference type="EMBL" id="CBX89973.1"/>
    </source>
</evidence>
<protein>
    <submittedName>
        <fullName evidence="1">Predicted protein</fullName>
    </submittedName>
</protein>
<dbReference type="EMBL" id="FP929114">
    <property type="protein sequence ID" value="CBX89973.1"/>
    <property type="molecule type" value="Genomic_DNA"/>
</dbReference>
<name>E4ZQ63_LEPMJ</name>
<keyword evidence="2" id="KW-1185">Reference proteome</keyword>
<dbReference type="AlphaFoldDB" id="E4ZQ63"/>
<accession>E4ZQ63</accession>